<name>A0AAV8SQY0_9ROSI</name>
<evidence type="ECO:0000256" key="1">
    <source>
        <dbReference type="ARBA" id="ARBA00004870"/>
    </source>
</evidence>
<reference evidence="10 11" key="1">
    <citation type="submission" date="2021-09" db="EMBL/GenBank/DDBJ databases">
        <title>Genomic insights and catalytic innovation underlie evolution of tropane alkaloids biosynthesis.</title>
        <authorList>
            <person name="Wang Y.-J."/>
            <person name="Tian T."/>
            <person name="Huang J.-P."/>
            <person name="Huang S.-X."/>
        </authorList>
    </citation>
    <scope>NUCLEOTIDE SEQUENCE [LARGE SCALE GENOMIC DNA]</scope>
    <source>
        <strain evidence="10">KIB-2018</strain>
        <tissue evidence="10">Leaf</tissue>
    </source>
</reference>
<evidence type="ECO:0000256" key="3">
    <source>
        <dbReference type="ARBA" id="ARBA00022516"/>
    </source>
</evidence>
<keyword evidence="7" id="KW-0418">Kinase</keyword>
<evidence type="ECO:0000313" key="10">
    <source>
        <dbReference type="EMBL" id="KAJ8754682.1"/>
    </source>
</evidence>
<evidence type="ECO:0000313" key="11">
    <source>
        <dbReference type="Proteomes" id="UP001159364"/>
    </source>
</evidence>
<keyword evidence="6" id="KW-0547">Nucleotide-binding</keyword>
<evidence type="ECO:0000256" key="7">
    <source>
        <dbReference type="ARBA" id="ARBA00022777"/>
    </source>
</evidence>
<keyword evidence="5" id="KW-0808">Transferase</keyword>
<dbReference type="GO" id="GO:0009029">
    <property type="term" value="F:lipid-A 4'-kinase activity"/>
    <property type="evidence" value="ECO:0007669"/>
    <property type="project" value="UniProtKB-EC"/>
</dbReference>
<dbReference type="GO" id="GO:0016020">
    <property type="term" value="C:membrane"/>
    <property type="evidence" value="ECO:0007669"/>
    <property type="project" value="GOC"/>
</dbReference>
<evidence type="ECO:0000256" key="9">
    <source>
        <dbReference type="ARBA" id="ARBA00023098"/>
    </source>
</evidence>
<keyword evidence="9" id="KW-0443">Lipid metabolism</keyword>
<evidence type="ECO:0000256" key="5">
    <source>
        <dbReference type="ARBA" id="ARBA00022679"/>
    </source>
</evidence>
<accession>A0AAV8SQY0</accession>
<gene>
    <name evidence="10" type="ORF">K2173_010773</name>
</gene>
<evidence type="ECO:0000256" key="8">
    <source>
        <dbReference type="ARBA" id="ARBA00022840"/>
    </source>
</evidence>
<dbReference type="HAMAP" id="MF_00409">
    <property type="entry name" value="LpxK"/>
    <property type="match status" value="1"/>
</dbReference>
<protein>
    <recommendedName>
        <fullName evidence="2">tetraacyldisaccharide 4'-kinase</fullName>
        <ecNumber evidence="2">2.7.1.130</ecNumber>
    </recommendedName>
</protein>
<comment type="caution">
    <text evidence="10">The sequence shown here is derived from an EMBL/GenBank/DDBJ whole genome shotgun (WGS) entry which is preliminary data.</text>
</comment>
<evidence type="ECO:0000256" key="4">
    <source>
        <dbReference type="ARBA" id="ARBA00022556"/>
    </source>
</evidence>
<proteinExistence type="inferred from homology"/>
<organism evidence="10 11">
    <name type="scientific">Erythroxylum novogranatense</name>
    <dbReference type="NCBI Taxonomy" id="1862640"/>
    <lineage>
        <taxon>Eukaryota</taxon>
        <taxon>Viridiplantae</taxon>
        <taxon>Streptophyta</taxon>
        <taxon>Embryophyta</taxon>
        <taxon>Tracheophyta</taxon>
        <taxon>Spermatophyta</taxon>
        <taxon>Magnoliopsida</taxon>
        <taxon>eudicotyledons</taxon>
        <taxon>Gunneridae</taxon>
        <taxon>Pentapetalae</taxon>
        <taxon>rosids</taxon>
        <taxon>fabids</taxon>
        <taxon>Malpighiales</taxon>
        <taxon>Erythroxylaceae</taxon>
        <taxon>Erythroxylum</taxon>
    </lineage>
</organism>
<comment type="pathway">
    <text evidence="1">Glycolipid biosynthesis; lipid IV(A) biosynthesis; lipid IV(A) from (3R)-3-hydroxytetradecanoyl-[acyl-carrier-protein] and UDP-N-acetyl-alpha-D-glucosamine: step 6/6.</text>
</comment>
<keyword evidence="4" id="KW-0441">Lipid A biosynthesis</keyword>
<dbReference type="EMBL" id="JAIWQS010000009">
    <property type="protein sequence ID" value="KAJ8754682.1"/>
    <property type="molecule type" value="Genomic_DNA"/>
</dbReference>
<keyword evidence="11" id="KW-1185">Reference proteome</keyword>
<keyword evidence="8" id="KW-0067">ATP-binding</keyword>
<dbReference type="PANTHER" id="PTHR42724:SF1">
    <property type="entry name" value="TETRAACYLDISACCHARIDE 4'-KINASE, MITOCHONDRIAL-RELATED"/>
    <property type="match status" value="1"/>
</dbReference>
<dbReference type="InterPro" id="IPR003758">
    <property type="entry name" value="LpxK"/>
</dbReference>
<evidence type="ECO:0000256" key="2">
    <source>
        <dbReference type="ARBA" id="ARBA00012071"/>
    </source>
</evidence>
<dbReference type="Pfam" id="PF02606">
    <property type="entry name" value="LpxK"/>
    <property type="match status" value="2"/>
</dbReference>
<dbReference type="GO" id="GO:0005524">
    <property type="term" value="F:ATP binding"/>
    <property type="evidence" value="ECO:0007669"/>
    <property type="project" value="UniProtKB-KW"/>
</dbReference>
<evidence type="ECO:0000256" key="6">
    <source>
        <dbReference type="ARBA" id="ARBA00022741"/>
    </source>
</evidence>
<keyword evidence="3" id="KW-0444">Lipid biosynthesis</keyword>
<dbReference type="AlphaFoldDB" id="A0AAV8SQY0"/>
<dbReference type="GO" id="GO:0009245">
    <property type="term" value="P:lipid A biosynthetic process"/>
    <property type="evidence" value="ECO:0007669"/>
    <property type="project" value="UniProtKB-KW"/>
</dbReference>
<dbReference type="Proteomes" id="UP001159364">
    <property type="component" value="Linkage Group LG09"/>
</dbReference>
<dbReference type="EC" id="2.7.1.130" evidence="2"/>
<dbReference type="PANTHER" id="PTHR42724">
    <property type="entry name" value="TETRAACYLDISACCHARIDE 4'-KINASE"/>
    <property type="match status" value="1"/>
</dbReference>
<sequence>MIEKLRRIVNEIAYAQDLAKLSALHRSLVPFLTVASSLYDLALSLRRCLYNVGFFSKSRLPVPVISVGNVTWGGNGKTPMVEFIALLLAEYGISPLILTRGYAGGDEVKMLARHLLGRPVRIGVGANRAATAAHFFNHYGYIGSQNCLLKGIWPNKKAGDHHNLCKIGAVVLDDGMQHWSLHRDVEIVMINGLMPWGNQQLLPLGPLREPLSALQRADVAVVHHATLVSEEDCEHIKIMIQGKGVKRSLPIFFTSMSPSCFLEIGNVNSMVSLDAVNNAILLCICAIGSADAFVQGVKKMGALYVDRLDFSDHYFFQARDIELIRMKLRELKVKFESEPIVVTTEKDYYRDQEILRLLNPYKVLVLCSELQVLPYGEHNEDNFKKLLKELLEVKLSSSRKE</sequence>